<organism evidence="1">
    <name type="scientific">marine sediment metagenome</name>
    <dbReference type="NCBI Taxonomy" id="412755"/>
    <lineage>
        <taxon>unclassified sequences</taxon>
        <taxon>metagenomes</taxon>
        <taxon>ecological metagenomes</taxon>
    </lineage>
</organism>
<protein>
    <submittedName>
        <fullName evidence="1">Uncharacterized protein</fullName>
    </submittedName>
</protein>
<feature type="non-terminal residue" evidence="1">
    <location>
        <position position="128"/>
    </location>
</feature>
<dbReference type="AlphaFoldDB" id="X0USW2"/>
<comment type="caution">
    <text evidence="1">The sequence shown here is derived from an EMBL/GenBank/DDBJ whole genome shotgun (WGS) entry which is preliminary data.</text>
</comment>
<accession>X0USW2</accession>
<reference evidence="1" key="1">
    <citation type="journal article" date="2014" name="Front. Microbiol.">
        <title>High frequency of phylogenetically diverse reductive dehalogenase-homologous genes in deep subseafloor sedimentary metagenomes.</title>
        <authorList>
            <person name="Kawai M."/>
            <person name="Futagami T."/>
            <person name="Toyoda A."/>
            <person name="Takaki Y."/>
            <person name="Nishi S."/>
            <person name="Hori S."/>
            <person name="Arai W."/>
            <person name="Tsubouchi T."/>
            <person name="Morono Y."/>
            <person name="Uchiyama I."/>
            <person name="Ito T."/>
            <person name="Fujiyama A."/>
            <person name="Inagaki F."/>
            <person name="Takami H."/>
        </authorList>
    </citation>
    <scope>NUCLEOTIDE SEQUENCE</scope>
    <source>
        <strain evidence="1">Expedition CK06-06</strain>
    </source>
</reference>
<gene>
    <name evidence="1" type="ORF">S01H1_36987</name>
</gene>
<name>X0USW2_9ZZZZ</name>
<dbReference type="EMBL" id="BARS01023211">
    <property type="protein sequence ID" value="GAG08934.1"/>
    <property type="molecule type" value="Genomic_DNA"/>
</dbReference>
<sequence>MKTTIIIFGLVLGLLYCGLYKHSDVVEPFTTNSNCPNILVQEGNKLMLLNNKKARIPGVNPIYFNNLEEYVEFANWQQANKINCPILYFQKVETATGEKGFRMMPDPIEKNAGLPTSFQQIQQPLMMQ</sequence>
<evidence type="ECO:0000313" key="1">
    <source>
        <dbReference type="EMBL" id="GAG08934.1"/>
    </source>
</evidence>
<proteinExistence type="predicted"/>